<evidence type="ECO:0000256" key="1">
    <source>
        <dbReference type="SAM" id="MobiDB-lite"/>
    </source>
</evidence>
<evidence type="ECO:0000313" key="2">
    <source>
        <dbReference type="EMBL" id="MEU8136264.1"/>
    </source>
</evidence>
<reference evidence="2 3" key="1">
    <citation type="submission" date="2024-06" db="EMBL/GenBank/DDBJ databases">
        <title>The Natural Products Discovery Center: Release of the First 8490 Sequenced Strains for Exploring Actinobacteria Biosynthetic Diversity.</title>
        <authorList>
            <person name="Kalkreuter E."/>
            <person name="Kautsar S.A."/>
            <person name="Yang D."/>
            <person name="Bader C.D."/>
            <person name="Teijaro C.N."/>
            <person name="Fluegel L."/>
            <person name="Davis C.M."/>
            <person name="Simpson J.R."/>
            <person name="Lauterbach L."/>
            <person name="Steele A.D."/>
            <person name="Gui C."/>
            <person name="Meng S."/>
            <person name="Li G."/>
            <person name="Viehrig K."/>
            <person name="Ye F."/>
            <person name="Su P."/>
            <person name="Kiefer A.F."/>
            <person name="Nichols A."/>
            <person name="Cepeda A.J."/>
            <person name="Yan W."/>
            <person name="Fan B."/>
            <person name="Jiang Y."/>
            <person name="Adhikari A."/>
            <person name="Zheng C.-J."/>
            <person name="Schuster L."/>
            <person name="Cowan T.M."/>
            <person name="Smanski M.J."/>
            <person name="Chevrette M.G."/>
            <person name="De Carvalho L.P.S."/>
            <person name="Shen B."/>
        </authorList>
    </citation>
    <scope>NUCLEOTIDE SEQUENCE [LARGE SCALE GENOMIC DNA]</scope>
    <source>
        <strain evidence="2 3">NPDC048946</strain>
    </source>
</reference>
<evidence type="ECO:0000313" key="3">
    <source>
        <dbReference type="Proteomes" id="UP001551482"/>
    </source>
</evidence>
<name>A0ABV3DMY9_9ACTN</name>
<comment type="caution">
    <text evidence="2">The sequence shown here is derived from an EMBL/GenBank/DDBJ whole genome shotgun (WGS) entry which is preliminary data.</text>
</comment>
<keyword evidence="3" id="KW-1185">Reference proteome</keyword>
<sequence>MRRRWPAGTPTAQLVRTLRVLAQMPPGSEHRVLEVLRHLGDDPKAPLWPGPDAKPQPMFER</sequence>
<dbReference type="RefSeq" id="WP_358356648.1">
    <property type="nucleotide sequence ID" value="NZ_JBEZFP010000059.1"/>
</dbReference>
<feature type="region of interest" description="Disordered" evidence="1">
    <location>
        <begin position="41"/>
        <end position="61"/>
    </location>
</feature>
<dbReference type="EMBL" id="JBEZFP010000059">
    <property type="protein sequence ID" value="MEU8136264.1"/>
    <property type="molecule type" value="Genomic_DNA"/>
</dbReference>
<accession>A0ABV3DMY9</accession>
<gene>
    <name evidence="2" type="ORF">AB0C36_22475</name>
</gene>
<protein>
    <submittedName>
        <fullName evidence="2">Uncharacterized protein</fullName>
    </submittedName>
</protein>
<organism evidence="2 3">
    <name type="scientific">Streptodolium elevatio</name>
    <dbReference type="NCBI Taxonomy" id="3157996"/>
    <lineage>
        <taxon>Bacteria</taxon>
        <taxon>Bacillati</taxon>
        <taxon>Actinomycetota</taxon>
        <taxon>Actinomycetes</taxon>
        <taxon>Kitasatosporales</taxon>
        <taxon>Streptomycetaceae</taxon>
        <taxon>Streptodolium</taxon>
    </lineage>
</organism>
<dbReference type="Proteomes" id="UP001551482">
    <property type="component" value="Unassembled WGS sequence"/>
</dbReference>
<proteinExistence type="predicted"/>